<organism evidence="3 4">
    <name type="scientific">Crucibulum laeve</name>
    <dbReference type="NCBI Taxonomy" id="68775"/>
    <lineage>
        <taxon>Eukaryota</taxon>
        <taxon>Fungi</taxon>
        <taxon>Dikarya</taxon>
        <taxon>Basidiomycota</taxon>
        <taxon>Agaricomycotina</taxon>
        <taxon>Agaricomycetes</taxon>
        <taxon>Agaricomycetidae</taxon>
        <taxon>Agaricales</taxon>
        <taxon>Agaricineae</taxon>
        <taxon>Nidulariaceae</taxon>
        <taxon>Crucibulum</taxon>
    </lineage>
</organism>
<dbReference type="InterPro" id="IPR051957">
    <property type="entry name" value="CRISP-LCCL_domain"/>
</dbReference>
<dbReference type="PANTHER" id="PTHR31331:SF1">
    <property type="entry name" value="CYSTEINE RICH SECRETORY PROTEIN LCCL DOMAIN CONTAINING 2"/>
    <property type="match status" value="1"/>
</dbReference>
<dbReference type="InterPro" id="IPR004043">
    <property type="entry name" value="LCCL"/>
</dbReference>
<dbReference type="PROSITE" id="PS50820">
    <property type="entry name" value="LCCL"/>
    <property type="match status" value="1"/>
</dbReference>
<evidence type="ECO:0000256" key="1">
    <source>
        <dbReference type="SAM" id="Phobius"/>
    </source>
</evidence>
<keyword evidence="4" id="KW-1185">Reference proteome</keyword>
<dbReference type="SUPFAM" id="SSF69848">
    <property type="entry name" value="LCCL domain"/>
    <property type="match status" value="1"/>
</dbReference>
<dbReference type="AlphaFoldDB" id="A0A5C3M6V3"/>
<feature type="transmembrane region" description="Helical" evidence="1">
    <location>
        <begin position="441"/>
        <end position="457"/>
    </location>
</feature>
<dbReference type="PANTHER" id="PTHR31331">
    <property type="entry name" value="LCCL DOMAIN PROTEIN (AFU_ORTHOLOGUE AFUA_5G08630)"/>
    <property type="match status" value="1"/>
</dbReference>
<keyword evidence="1" id="KW-0472">Membrane</keyword>
<dbReference type="Proteomes" id="UP000308652">
    <property type="component" value="Unassembled WGS sequence"/>
</dbReference>
<sequence>MAVPSEFTILDLTGKFTMNKALTDPRTDDILAMQGVGWWKRKAISLGTITLFVKHFKDDAGVEHIDIDQTITGGIPGTSEQRTLTWTERENEDHLFGPVLAKSRRVKVDELEEEFLKVGWTPDTLEHGVVQAYAESNTPKSGKTWIANQTWGIGEINGERRYIRHLKFTGPKGEDIEAPLVYDYPPMPILNIDRHIHGRHVHIPIESNLIRLVRPFTNPWLLALLGVAYIISFAFFTRAQSFITAADSFIGCTATYWLANDGCGLNGQLCAPFDNSTFEFRCPAQCNNVILQNPRTVGNEEIAFKPLVVGGGDPNGTYRGDSFICAAAIQAGVITHSKGGCGALQLDGNFTNFVPFTNNGITSLGFPTVFPLSFSFLQGTTLDHCEDMRDGALAFNALICCLAFILLQSRPLALFWSLVCIGFWHVALFSQPQGPPPKLDVAFGTFLPVLFIAYGFWRLAVRFTFPAFSCAPLEASIWFLGPFWVSLLNNLTFDKLPLSRLTASDLGKRAGAITSLVVILCVVVVLVINQVRVIRKTGWLPHYLGWYILGGLVILVLALLPGLNLRLHHYILGMVIIPGTAFPTRLSLAYQGLCLGLFLNGAAAFGLDPILQTAADLRQDAALGSLLPSFLTNSTNYNNSIPFVDQTITWDMIPNSDWDGFALLVDDVQRYAGTALNFSLAAFDSNVPHFFRLAFTSGAQAGDFTKPATLWPNGTWINPLPGPS</sequence>
<reference evidence="3 4" key="1">
    <citation type="journal article" date="2019" name="Nat. Ecol. Evol.">
        <title>Megaphylogeny resolves global patterns of mushroom evolution.</title>
        <authorList>
            <person name="Varga T."/>
            <person name="Krizsan K."/>
            <person name="Foldi C."/>
            <person name="Dima B."/>
            <person name="Sanchez-Garcia M."/>
            <person name="Sanchez-Ramirez S."/>
            <person name="Szollosi G.J."/>
            <person name="Szarkandi J.G."/>
            <person name="Papp V."/>
            <person name="Albert L."/>
            <person name="Andreopoulos W."/>
            <person name="Angelini C."/>
            <person name="Antonin V."/>
            <person name="Barry K.W."/>
            <person name="Bougher N.L."/>
            <person name="Buchanan P."/>
            <person name="Buyck B."/>
            <person name="Bense V."/>
            <person name="Catcheside P."/>
            <person name="Chovatia M."/>
            <person name="Cooper J."/>
            <person name="Damon W."/>
            <person name="Desjardin D."/>
            <person name="Finy P."/>
            <person name="Geml J."/>
            <person name="Haridas S."/>
            <person name="Hughes K."/>
            <person name="Justo A."/>
            <person name="Karasinski D."/>
            <person name="Kautmanova I."/>
            <person name="Kiss B."/>
            <person name="Kocsube S."/>
            <person name="Kotiranta H."/>
            <person name="LaButti K.M."/>
            <person name="Lechner B.E."/>
            <person name="Liimatainen K."/>
            <person name="Lipzen A."/>
            <person name="Lukacs Z."/>
            <person name="Mihaltcheva S."/>
            <person name="Morgado L.N."/>
            <person name="Niskanen T."/>
            <person name="Noordeloos M.E."/>
            <person name="Ohm R.A."/>
            <person name="Ortiz-Santana B."/>
            <person name="Ovrebo C."/>
            <person name="Racz N."/>
            <person name="Riley R."/>
            <person name="Savchenko A."/>
            <person name="Shiryaev A."/>
            <person name="Soop K."/>
            <person name="Spirin V."/>
            <person name="Szebenyi C."/>
            <person name="Tomsovsky M."/>
            <person name="Tulloss R.E."/>
            <person name="Uehling J."/>
            <person name="Grigoriev I.V."/>
            <person name="Vagvolgyi C."/>
            <person name="Papp T."/>
            <person name="Martin F.M."/>
            <person name="Miettinen O."/>
            <person name="Hibbett D.S."/>
            <person name="Nagy L.G."/>
        </authorList>
    </citation>
    <scope>NUCLEOTIDE SEQUENCE [LARGE SCALE GENOMIC DNA]</scope>
    <source>
        <strain evidence="3 4">CBS 166.37</strain>
    </source>
</reference>
<dbReference type="Pfam" id="PF03815">
    <property type="entry name" value="LCCL"/>
    <property type="match status" value="1"/>
</dbReference>
<name>A0A5C3M6V3_9AGAR</name>
<evidence type="ECO:0000259" key="2">
    <source>
        <dbReference type="PROSITE" id="PS50820"/>
    </source>
</evidence>
<feature type="transmembrane region" description="Helical" evidence="1">
    <location>
        <begin position="219"/>
        <end position="236"/>
    </location>
</feature>
<evidence type="ECO:0000313" key="3">
    <source>
        <dbReference type="EMBL" id="TFK36851.1"/>
    </source>
</evidence>
<dbReference type="OrthoDB" id="441660at2759"/>
<feature type="transmembrane region" description="Helical" evidence="1">
    <location>
        <begin position="510"/>
        <end position="531"/>
    </location>
</feature>
<protein>
    <submittedName>
        <fullName evidence="3">LCCL domain-containing protein</fullName>
    </submittedName>
</protein>
<feature type="domain" description="LCCL" evidence="2">
    <location>
        <begin position="269"/>
        <end position="364"/>
    </location>
</feature>
<dbReference type="EMBL" id="ML213611">
    <property type="protein sequence ID" value="TFK36851.1"/>
    <property type="molecule type" value="Genomic_DNA"/>
</dbReference>
<accession>A0A5C3M6V3</accession>
<keyword evidence="1" id="KW-1133">Transmembrane helix</keyword>
<feature type="transmembrane region" description="Helical" evidence="1">
    <location>
        <begin position="463"/>
        <end position="489"/>
    </location>
</feature>
<dbReference type="InterPro" id="IPR036609">
    <property type="entry name" value="LCCL_sf"/>
</dbReference>
<dbReference type="Gene3D" id="2.170.130.20">
    <property type="entry name" value="LCCL-like domain"/>
    <property type="match status" value="1"/>
</dbReference>
<keyword evidence="1" id="KW-0812">Transmembrane</keyword>
<evidence type="ECO:0000313" key="4">
    <source>
        <dbReference type="Proteomes" id="UP000308652"/>
    </source>
</evidence>
<proteinExistence type="predicted"/>
<gene>
    <name evidence="3" type="ORF">BDQ12DRAFT_699374</name>
</gene>
<dbReference type="STRING" id="68775.A0A5C3M6V3"/>
<feature type="transmembrane region" description="Helical" evidence="1">
    <location>
        <begin position="413"/>
        <end position="429"/>
    </location>
</feature>
<feature type="transmembrane region" description="Helical" evidence="1">
    <location>
        <begin position="543"/>
        <end position="560"/>
    </location>
</feature>
<feature type="transmembrane region" description="Helical" evidence="1">
    <location>
        <begin position="391"/>
        <end position="407"/>
    </location>
</feature>